<dbReference type="GO" id="GO:0003676">
    <property type="term" value="F:nucleic acid binding"/>
    <property type="evidence" value="ECO:0007669"/>
    <property type="project" value="InterPro"/>
</dbReference>
<evidence type="ECO:0000313" key="6">
    <source>
        <dbReference type="EMBL" id="SGY54402.1"/>
    </source>
</evidence>
<reference evidence="6 7" key="1">
    <citation type="submission" date="2016-11" db="EMBL/GenBank/DDBJ databases">
        <authorList>
            <person name="Jaros S."/>
            <person name="Januszkiewicz K."/>
            <person name="Wedrychowicz H."/>
        </authorList>
    </citation>
    <scope>NUCLEOTIDE SEQUENCE [LARGE SCALE GENOMIC DNA]</scope>
</reference>
<accession>A0A2X0P1D5</accession>
<keyword evidence="4" id="KW-0269">Exonuclease</keyword>
<sequence length="1525" mass="168128">MQLLSRFFRKRSADNADDKVVGTSATTASTACQNEIGPCVNTLHSVNTPSQARAAKRRFDELSIHNDGQDTGSTAIDQSTKKPRGQPRSLVPAPAATRPQGRPRKTEEEKEEAAIAKSERAAQQAAEIELDDERARQLKEAERARLEAERAPQRQLILDEQSQRMQTQTILNFAPATTSPQTPFPDGSSAIPSASDASVSTTPTSRSIPTSVGLALPDDSDSFDSDPRSNMSEAVIRSMATRKMMAVVPLELKFPSGDDQARKWVRRESLQQTLPPNNLKIFDPPFFYLDPLMLLGQPEDQPAGSGLVFLGRPRRACDLNNSCNKRYRSWSPEVLDQLSSSLHSMFPFHLSYRCAITSVVWNLMRGIFQFGLGLKQFANLLVTAHRAAHDRLEVDYRSAILAREADLPSTSLYPALGDWEDPTGNCGHVPNSQVLQEFYDSVMRKQETLLNHAESLKPCSIMTIDHSYKVPKQIAKVEGVPPFIALLMVGNEYGEVRAHVLTSTKGHSAFETSLEAMTKHLELYGNEAPTICYTHQPDTDGPFLRSKIPSLAPRVQSHSGSEYDILKLPPGITPTLVQSPYALTRLMKVMADTIPPEGKLVVGVDAEWATLPPGAGQQARQQPPRIAVDVLQFAWESLEGELFIHVIQLSLIIGKCAKGRLPDPLVLFLQRSDIVKVGVGVAGDLTRIANAIAHAEMWDVDEADEDPVAVAPALRHHGSLELVKHAASQGHSVKKGPGHRTLAGLCERFLLKHLPKNNNIRRSMQWADESLPQHFVDYAALDAYASLLGTRVAVMYESGWPIARGVIQSVDSSIDSSCQPPSSFHGFKWDKSRAIVAITQILTPGALVPEYNFHQDGSFTPQSLADLKATSNHRAAEDTIAVQESADSFSLVLELSALVVDLDDAPVPTEAQWTSNVSATHDSHHASEIFIQEKHSDAAVSATANESDRTDDVDAQIDDHDKDSEMVGPAEIAQALQLDCCKKTEAAGKAIWGKAATIKDVCISNYPLSLVPSSDDTAVQILIDLWHFFDRIYVSKKHGAAKAFARAFSDAVFIPNADDRLLMEARLAKLGMTWEEAIRSPVWNKKLWRCSKQPLFNKAAHKAAKRCLEAIRKGQVSDPVGIELYTDLGPCGGPDGKADDGVRLYSCQRGTNSLEGGIHRNLRQRFPKSGVSPCHANACLADCVLVHNLTVSPTSPSRFEEAATFLTHYPLHSQDLWLTVELHCLRRKTSAFLPRHSTTVSDIVNPLLYTPSTETFGIVPVQSPTAQMRFLIEPYHVERGTLRLEPVKWSPRNLLQNNTSAIQHMQSRLLTDRKLRHDWLAERQGTRFAVLHVHTPSERALYRYLSSKTRLGAPQNLRILEITELWNKYANGVYKMPEHINTWASRWSSLANAQATMNMGGNDVRVIQALLTDLSRGRDVSMLAAKPLLGHKPPVLGRLMEVEVDASDPPTSSIRPFVETASSDAGSSADLGTSRALTRAGTTKGARHRRFCGQTTCRRKGSKLSDDGSTRWIRTTHNHEGSVED</sequence>
<feature type="region of interest" description="Disordered" evidence="5">
    <location>
        <begin position="62"/>
        <end position="128"/>
    </location>
</feature>
<dbReference type="Proteomes" id="UP000249464">
    <property type="component" value="Unassembled WGS sequence"/>
</dbReference>
<keyword evidence="2" id="KW-0479">Metal-binding</keyword>
<name>A0A2X0P1D5_9BASI</name>
<evidence type="ECO:0000256" key="2">
    <source>
        <dbReference type="ARBA" id="ARBA00022723"/>
    </source>
</evidence>
<feature type="compositionally biased region" description="Polar residues" evidence="5">
    <location>
        <begin position="69"/>
        <end position="78"/>
    </location>
</feature>
<dbReference type="GO" id="GO:0046872">
    <property type="term" value="F:metal ion binding"/>
    <property type="evidence" value="ECO:0007669"/>
    <property type="project" value="UniProtKB-KW"/>
</dbReference>
<dbReference type="InterPro" id="IPR036397">
    <property type="entry name" value="RNaseH_sf"/>
</dbReference>
<keyword evidence="7" id="KW-1185">Reference proteome</keyword>
<protein>
    <submittedName>
        <fullName evidence="6">BQ5605_C006g03877 protein</fullName>
    </submittedName>
</protein>
<evidence type="ECO:0000256" key="5">
    <source>
        <dbReference type="SAM" id="MobiDB-lite"/>
    </source>
</evidence>
<feature type="compositionally biased region" description="Basic residues" evidence="5">
    <location>
        <begin position="1485"/>
        <end position="1502"/>
    </location>
</feature>
<dbReference type="PANTHER" id="PTHR13620">
    <property type="entry name" value="3-5 EXONUCLEASE"/>
    <property type="match status" value="1"/>
</dbReference>
<proteinExistence type="predicted"/>
<keyword evidence="3" id="KW-0378">Hydrolase</keyword>
<evidence type="ECO:0000256" key="4">
    <source>
        <dbReference type="ARBA" id="ARBA00022839"/>
    </source>
</evidence>
<feature type="compositionally biased region" description="Basic and acidic residues" evidence="5">
    <location>
        <begin position="104"/>
        <end position="120"/>
    </location>
</feature>
<dbReference type="Gene3D" id="3.30.420.10">
    <property type="entry name" value="Ribonuclease H-like superfamily/Ribonuclease H"/>
    <property type="match status" value="1"/>
</dbReference>
<organism evidence="6 7">
    <name type="scientific">Microbotryum silenes-dioicae</name>
    <dbReference type="NCBI Taxonomy" id="796604"/>
    <lineage>
        <taxon>Eukaryota</taxon>
        <taxon>Fungi</taxon>
        <taxon>Dikarya</taxon>
        <taxon>Basidiomycota</taxon>
        <taxon>Pucciniomycotina</taxon>
        <taxon>Microbotryomycetes</taxon>
        <taxon>Microbotryales</taxon>
        <taxon>Microbotryaceae</taxon>
        <taxon>Microbotryum</taxon>
    </lineage>
</organism>
<feature type="region of interest" description="Disordered" evidence="5">
    <location>
        <begin position="1447"/>
        <end position="1525"/>
    </location>
</feature>
<dbReference type="EMBL" id="FQNC01000044">
    <property type="protein sequence ID" value="SGY54402.1"/>
    <property type="molecule type" value="Genomic_DNA"/>
</dbReference>
<evidence type="ECO:0000313" key="7">
    <source>
        <dbReference type="Proteomes" id="UP000249464"/>
    </source>
</evidence>
<evidence type="ECO:0000256" key="1">
    <source>
        <dbReference type="ARBA" id="ARBA00022722"/>
    </source>
</evidence>
<feature type="region of interest" description="Disordered" evidence="5">
    <location>
        <begin position="175"/>
        <end position="229"/>
    </location>
</feature>
<feature type="compositionally biased region" description="Low complexity" evidence="5">
    <location>
        <begin position="1460"/>
        <end position="1474"/>
    </location>
</feature>
<feature type="compositionally biased region" description="Low complexity" evidence="5">
    <location>
        <begin position="198"/>
        <end position="212"/>
    </location>
</feature>
<evidence type="ECO:0000256" key="3">
    <source>
        <dbReference type="ARBA" id="ARBA00022801"/>
    </source>
</evidence>
<dbReference type="SUPFAM" id="SSF53098">
    <property type="entry name" value="Ribonuclease H-like"/>
    <property type="match status" value="1"/>
</dbReference>
<dbReference type="InterPro" id="IPR051132">
    <property type="entry name" value="3-5_Exonuclease_domain"/>
</dbReference>
<dbReference type="PROSITE" id="PS51257">
    <property type="entry name" value="PROKAR_LIPOPROTEIN"/>
    <property type="match status" value="1"/>
</dbReference>
<keyword evidence="1" id="KW-0540">Nuclease</keyword>
<dbReference type="InterPro" id="IPR012337">
    <property type="entry name" value="RNaseH-like_sf"/>
</dbReference>
<gene>
    <name evidence="6" type="primary">BQ5605_C006g03877</name>
    <name evidence="6" type="ORF">BQ5605_C006G03877</name>
</gene>
<dbReference type="GO" id="GO:0008408">
    <property type="term" value="F:3'-5' exonuclease activity"/>
    <property type="evidence" value="ECO:0007669"/>
    <property type="project" value="TreeGrafter"/>
</dbReference>
<dbReference type="PANTHER" id="PTHR13620:SF109">
    <property type="entry name" value="3'-5' EXONUCLEASE"/>
    <property type="match status" value="1"/>
</dbReference>